<dbReference type="Pfam" id="PF13419">
    <property type="entry name" value="HAD_2"/>
    <property type="match status" value="1"/>
</dbReference>
<dbReference type="Gene3D" id="3.40.50.1000">
    <property type="entry name" value="HAD superfamily/HAD-like"/>
    <property type="match status" value="1"/>
</dbReference>
<dbReference type="PANTHER" id="PTHR43434">
    <property type="entry name" value="PHOSPHOGLYCOLATE PHOSPHATASE"/>
    <property type="match status" value="1"/>
</dbReference>
<dbReference type="GO" id="GO:0016787">
    <property type="term" value="F:hydrolase activity"/>
    <property type="evidence" value="ECO:0007669"/>
    <property type="project" value="UniProtKB-KW"/>
</dbReference>
<dbReference type="EMBL" id="BAABJM010000010">
    <property type="protein sequence ID" value="GAA5069710.1"/>
    <property type="molecule type" value="Genomic_DNA"/>
</dbReference>
<proteinExistence type="predicted"/>
<dbReference type="InterPro" id="IPR023214">
    <property type="entry name" value="HAD_sf"/>
</dbReference>
<dbReference type="SFLD" id="SFLDG01129">
    <property type="entry name" value="C1.5:_HAD__Beta-PGM__Phosphata"/>
    <property type="match status" value="1"/>
</dbReference>
<dbReference type="RefSeq" id="WP_345499929.1">
    <property type="nucleotide sequence ID" value="NZ_BAABJM010000010.1"/>
</dbReference>
<name>A0ABP9L2B6_9NOCA</name>
<evidence type="ECO:0000313" key="1">
    <source>
        <dbReference type="EMBL" id="GAA5069710.1"/>
    </source>
</evidence>
<sequence>MPSDQPHTPRPVSALLFDLDGTLLDTPRAIAEQFADAVESVTGTHPGLENARRLIGAPLERMAGALSGSDPESDTARKVADAYLARYREVIVPKAADLLFPGVHTGLDRFLDAGLLLAVVTSKKQQSAELILESAGLRGYFAAVVGADRAQHPKPHRDSADVALAELGLTEPGPAGAVIGDTAADIQLGQAISVFTIGVSYGVLSAEEIAATGPDAIATTFDDVTSTVFTRIERGSTP</sequence>
<organism evidence="1 2">
    <name type="scientific">Nocardia callitridis</name>
    <dbReference type="NCBI Taxonomy" id="648753"/>
    <lineage>
        <taxon>Bacteria</taxon>
        <taxon>Bacillati</taxon>
        <taxon>Actinomycetota</taxon>
        <taxon>Actinomycetes</taxon>
        <taxon>Mycobacteriales</taxon>
        <taxon>Nocardiaceae</taxon>
        <taxon>Nocardia</taxon>
    </lineage>
</organism>
<keyword evidence="1" id="KW-0378">Hydrolase</keyword>
<dbReference type="Proteomes" id="UP001500603">
    <property type="component" value="Unassembled WGS sequence"/>
</dbReference>
<dbReference type="SUPFAM" id="SSF56784">
    <property type="entry name" value="HAD-like"/>
    <property type="match status" value="1"/>
</dbReference>
<dbReference type="PANTHER" id="PTHR43434:SF24">
    <property type="entry name" value="HYDROLASE-RELATED"/>
    <property type="match status" value="1"/>
</dbReference>
<accession>A0ABP9L2B6</accession>
<reference evidence="2" key="1">
    <citation type="journal article" date="2019" name="Int. J. Syst. Evol. Microbiol.">
        <title>The Global Catalogue of Microorganisms (GCM) 10K type strain sequencing project: providing services to taxonomists for standard genome sequencing and annotation.</title>
        <authorList>
            <consortium name="The Broad Institute Genomics Platform"/>
            <consortium name="The Broad Institute Genome Sequencing Center for Infectious Disease"/>
            <person name="Wu L."/>
            <person name="Ma J."/>
        </authorList>
    </citation>
    <scope>NUCLEOTIDE SEQUENCE [LARGE SCALE GENOMIC DNA]</scope>
    <source>
        <strain evidence="2">JCM 18298</strain>
    </source>
</reference>
<dbReference type="InterPro" id="IPR036412">
    <property type="entry name" value="HAD-like_sf"/>
</dbReference>
<dbReference type="SFLD" id="SFLDS00003">
    <property type="entry name" value="Haloacid_Dehalogenase"/>
    <property type="match status" value="1"/>
</dbReference>
<dbReference type="InterPro" id="IPR023198">
    <property type="entry name" value="PGP-like_dom2"/>
</dbReference>
<comment type="caution">
    <text evidence="1">The sequence shown here is derived from an EMBL/GenBank/DDBJ whole genome shotgun (WGS) entry which is preliminary data.</text>
</comment>
<dbReference type="InterPro" id="IPR050155">
    <property type="entry name" value="HAD-like_hydrolase_sf"/>
</dbReference>
<gene>
    <name evidence="1" type="ORF">GCM10023318_61300</name>
</gene>
<evidence type="ECO:0000313" key="2">
    <source>
        <dbReference type="Proteomes" id="UP001500603"/>
    </source>
</evidence>
<keyword evidence="2" id="KW-1185">Reference proteome</keyword>
<dbReference type="Gene3D" id="1.10.150.240">
    <property type="entry name" value="Putative phosphatase, domain 2"/>
    <property type="match status" value="1"/>
</dbReference>
<protein>
    <submittedName>
        <fullName evidence="1">HAD family hydrolase</fullName>
    </submittedName>
</protein>
<dbReference type="InterPro" id="IPR041492">
    <property type="entry name" value="HAD_2"/>
</dbReference>